<keyword evidence="1 3" id="KW-0963">Cytoplasm</keyword>
<dbReference type="STRING" id="1121428.DESHY_110505"/>
<evidence type="ECO:0000313" key="5">
    <source>
        <dbReference type="EMBL" id="CCO07559.1"/>
    </source>
</evidence>
<dbReference type="InterPro" id="IPR000037">
    <property type="entry name" value="SsrA-bd_prot"/>
</dbReference>
<dbReference type="CDD" id="cd09294">
    <property type="entry name" value="SmpB"/>
    <property type="match status" value="1"/>
</dbReference>
<dbReference type="Pfam" id="PF01668">
    <property type="entry name" value="SmpB"/>
    <property type="match status" value="1"/>
</dbReference>
<protein>
    <recommendedName>
        <fullName evidence="3">SsrA-binding protein</fullName>
    </recommendedName>
    <alternativeName>
        <fullName evidence="3">Small protein B</fullName>
    </alternativeName>
</protein>
<sequence>MAAKPALSAKVFKTITENRRARHEYHILETHEAGIALTGTEVKSLRAGRANLQDSFARVENGEMMLYNMHISPYEQGNRFNHEPKRTRRLLMHKQEILRLYGKVREKGLALIPLKVYFNPRGRVKVELALAQGKKSYDKRQDIAARDAKREMDRALRERQKI</sequence>
<dbReference type="PANTHER" id="PTHR30308">
    <property type="entry name" value="TMRNA-BINDING COMPONENT OF TRANS-TRANSLATION TAGGING COMPLEX"/>
    <property type="match status" value="1"/>
</dbReference>
<dbReference type="InterPro" id="IPR020081">
    <property type="entry name" value="SsrA-bd_prot_CS"/>
</dbReference>
<keyword evidence="6" id="KW-1185">Reference proteome</keyword>
<keyword evidence="2 3" id="KW-0694">RNA-binding</keyword>
<dbReference type="AlphaFoldDB" id="K8DXZ1"/>
<dbReference type="Gene3D" id="2.40.280.10">
    <property type="match status" value="1"/>
</dbReference>
<name>K8DXZ1_9FIRM</name>
<dbReference type="InterPro" id="IPR023620">
    <property type="entry name" value="SmpB"/>
</dbReference>
<dbReference type="GO" id="GO:0070930">
    <property type="term" value="P:trans-translation-dependent protein tagging"/>
    <property type="evidence" value="ECO:0007669"/>
    <property type="project" value="TreeGrafter"/>
</dbReference>
<dbReference type="RefSeq" id="WP_008410480.1">
    <property type="nucleotide sequence ID" value="NZ_CAOS01000003.1"/>
</dbReference>
<evidence type="ECO:0000256" key="3">
    <source>
        <dbReference type="HAMAP-Rule" id="MF_00023"/>
    </source>
</evidence>
<comment type="function">
    <text evidence="3">Required for rescue of stalled ribosomes mediated by trans-translation. Binds to transfer-messenger RNA (tmRNA), required for stable association of tmRNA with ribosomes. tmRNA and SmpB together mimic tRNA shape, replacing the anticodon stem-loop with SmpB. tmRNA is encoded by the ssrA gene; the 2 termini fold to resemble tRNA(Ala) and it encodes a 'tag peptide', a short internal open reading frame. During trans-translation Ala-aminoacylated tmRNA acts like a tRNA, entering the A-site of stalled ribosomes, displacing the stalled mRNA. The ribosome then switches to translate the ORF on the tmRNA; the nascent peptide is terminated with the 'tag peptide' encoded by the tmRNA and targeted for degradation. The ribosome is freed to recommence translation, which seems to be the essential function of trans-translation.</text>
</comment>
<dbReference type="OrthoDB" id="9805462at2"/>
<dbReference type="GO" id="GO:0005829">
    <property type="term" value="C:cytosol"/>
    <property type="evidence" value="ECO:0007669"/>
    <property type="project" value="TreeGrafter"/>
</dbReference>
<feature type="region of interest" description="Disordered" evidence="4">
    <location>
        <begin position="141"/>
        <end position="162"/>
    </location>
</feature>
<evidence type="ECO:0000256" key="4">
    <source>
        <dbReference type="SAM" id="MobiDB-lite"/>
    </source>
</evidence>
<evidence type="ECO:0000256" key="2">
    <source>
        <dbReference type="ARBA" id="ARBA00022884"/>
    </source>
</evidence>
<dbReference type="SUPFAM" id="SSF74982">
    <property type="entry name" value="Small protein B (SmpB)"/>
    <property type="match status" value="1"/>
</dbReference>
<dbReference type="eggNOG" id="COG0691">
    <property type="taxonomic scope" value="Bacteria"/>
</dbReference>
<gene>
    <name evidence="3 5" type="primary">smpB</name>
    <name evidence="5" type="ORF">DESHY_110505</name>
</gene>
<evidence type="ECO:0000256" key="1">
    <source>
        <dbReference type="ARBA" id="ARBA00022490"/>
    </source>
</evidence>
<dbReference type="PROSITE" id="PS01317">
    <property type="entry name" value="SSRP"/>
    <property type="match status" value="1"/>
</dbReference>
<comment type="caution">
    <text evidence="5">The sequence shown here is derived from an EMBL/GenBank/DDBJ whole genome shotgun (WGS) entry which is preliminary data.</text>
</comment>
<comment type="similarity">
    <text evidence="3">Belongs to the SmpB family.</text>
</comment>
<accession>K8DXZ1</accession>
<dbReference type="HAMAP" id="MF_00023">
    <property type="entry name" value="SmpB"/>
    <property type="match status" value="1"/>
</dbReference>
<evidence type="ECO:0000313" key="6">
    <source>
        <dbReference type="Proteomes" id="UP000009315"/>
    </source>
</evidence>
<proteinExistence type="inferred from homology"/>
<dbReference type="PANTHER" id="PTHR30308:SF2">
    <property type="entry name" value="SSRA-BINDING PROTEIN"/>
    <property type="match status" value="1"/>
</dbReference>
<reference evidence="5 6" key="1">
    <citation type="journal article" date="2013" name="Genome Announc.">
        <title>Genome Sequence of the Sulfate-Reducing Bacterium Desulfotomaculum hydrothermale Lam5(T).</title>
        <authorList>
            <person name="Amin O."/>
            <person name="Fardeau M.L."/>
            <person name="Valette O."/>
            <person name="Hirschler-Rea A."/>
            <person name="Barbe V."/>
            <person name="Medigue C."/>
            <person name="Vacherie B."/>
            <person name="Ollivier B."/>
            <person name="Bertin P.N."/>
            <person name="Dolla A."/>
        </authorList>
    </citation>
    <scope>NUCLEOTIDE SEQUENCE [LARGE SCALE GENOMIC DNA]</scope>
    <source>
        <strain evidence="6">Lam5 / DSM 18033</strain>
    </source>
</reference>
<dbReference type="GO" id="GO:0070929">
    <property type="term" value="P:trans-translation"/>
    <property type="evidence" value="ECO:0007669"/>
    <property type="project" value="UniProtKB-UniRule"/>
</dbReference>
<dbReference type="Proteomes" id="UP000009315">
    <property type="component" value="Unassembled WGS sequence"/>
</dbReference>
<organism evidence="5 6">
    <name type="scientific">Desulforamulus hydrothermalis Lam5 = DSM 18033</name>
    <dbReference type="NCBI Taxonomy" id="1121428"/>
    <lineage>
        <taxon>Bacteria</taxon>
        <taxon>Bacillati</taxon>
        <taxon>Bacillota</taxon>
        <taxon>Clostridia</taxon>
        <taxon>Eubacteriales</taxon>
        <taxon>Peptococcaceae</taxon>
        <taxon>Desulforamulus</taxon>
    </lineage>
</organism>
<dbReference type="NCBIfam" id="TIGR00086">
    <property type="entry name" value="smpB"/>
    <property type="match status" value="1"/>
</dbReference>
<comment type="subcellular location">
    <subcellularLocation>
        <location evidence="3">Cytoplasm</location>
    </subcellularLocation>
    <text evidence="3">The tmRNA-SmpB complex associates with stalled 70S ribosomes.</text>
</comment>
<dbReference type="GO" id="GO:0003723">
    <property type="term" value="F:RNA binding"/>
    <property type="evidence" value="ECO:0007669"/>
    <property type="project" value="UniProtKB-UniRule"/>
</dbReference>
<dbReference type="EMBL" id="CAOS01000003">
    <property type="protein sequence ID" value="CCO07559.1"/>
    <property type="molecule type" value="Genomic_DNA"/>
</dbReference>
<dbReference type="NCBIfam" id="NF003843">
    <property type="entry name" value="PRK05422.1"/>
    <property type="match status" value="1"/>
</dbReference>